<evidence type="ECO:0000256" key="3">
    <source>
        <dbReference type="ARBA" id="ARBA00022475"/>
    </source>
</evidence>
<reference evidence="9" key="1">
    <citation type="journal article" date="2017" name="Proc. Natl. Acad. Sci. U.S.A.">
        <title>Simulation of Deepwater Horizon oil plume reveals substrate specialization within a complex community of hydrocarbon-degraders.</title>
        <authorList>
            <person name="Hu P."/>
            <person name="Dubinsky E.A."/>
            <person name="Probst A.J."/>
            <person name="Wang J."/>
            <person name="Sieber C.M.K."/>
            <person name="Tom L.M."/>
            <person name="Gardinali P."/>
            <person name="Banfield J.F."/>
            <person name="Atlas R.M."/>
            <person name="Andersen G.L."/>
        </authorList>
    </citation>
    <scope>NUCLEOTIDE SEQUENCE [LARGE SCALE GENOMIC DNA]</scope>
</reference>
<keyword evidence="4 7" id="KW-0812">Transmembrane</keyword>
<dbReference type="EMBL" id="MAAO01000002">
    <property type="protein sequence ID" value="OUS00168.1"/>
    <property type="molecule type" value="Genomic_DNA"/>
</dbReference>
<feature type="transmembrane region" description="Helical" evidence="7">
    <location>
        <begin position="12"/>
        <end position="31"/>
    </location>
</feature>
<organism evidence="8 9">
    <name type="scientific">Halobacteriovorax marinus</name>
    <dbReference type="NCBI Taxonomy" id="97084"/>
    <lineage>
        <taxon>Bacteria</taxon>
        <taxon>Pseudomonadati</taxon>
        <taxon>Bdellovibrionota</taxon>
        <taxon>Bacteriovoracia</taxon>
        <taxon>Bacteriovoracales</taxon>
        <taxon>Halobacteriovoraceae</taxon>
        <taxon>Halobacteriovorax</taxon>
    </lineage>
</organism>
<evidence type="ECO:0000313" key="8">
    <source>
        <dbReference type="EMBL" id="OUS00168.1"/>
    </source>
</evidence>
<proteinExistence type="inferred from homology"/>
<feature type="transmembrane region" description="Helical" evidence="7">
    <location>
        <begin position="115"/>
        <end position="138"/>
    </location>
</feature>
<dbReference type="Proteomes" id="UP000196531">
    <property type="component" value="Unassembled WGS sequence"/>
</dbReference>
<dbReference type="GO" id="GO:0005886">
    <property type="term" value="C:plasma membrane"/>
    <property type="evidence" value="ECO:0007669"/>
    <property type="project" value="UniProtKB-SubCell"/>
</dbReference>
<evidence type="ECO:0000256" key="5">
    <source>
        <dbReference type="ARBA" id="ARBA00022989"/>
    </source>
</evidence>
<evidence type="ECO:0000256" key="6">
    <source>
        <dbReference type="ARBA" id="ARBA00023136"/>
    </source>
</evidence>
<dbReference type="PANTHER" id="PTHR33508:SF1">
    <property type="entry name" value="UPF0056 MEMBRANE PROTEIN YHCE"/>
    <property type="match status" value="1"/>
</dbReference>
<feature type="transmembrane region" description="Helical" evidence="7">
    <location>
        <begin position="43"/>
        <end position="62"/>
    </location>
</feature>
<dbReference type="NCBIfam" id="TIGR00427">
    <property type="entry name" value="NAAT family transporter"/>
    <property type="match status" value="1"/>
</dbReference>
<keyword evidence="3" id="KW-1003">Cell membrane</keyword>
<comment type="caution">
    <text evidence="8">The sequence shown here is derived from an EMBL/GenBank/DDBJ whole genome shotgun (WGS) entry which is preliminary data.</text>
</comment>
<evidence type="ECO:0000256" key="7">
    <source>
        <dbReference type="RuleBase" id="RU362048"/>
    </source>
</evidence>
<keyword evidence="6 7" id="KW-0472">Membrane</keyword>
<comment type="similarity">
    <text evidence="2 7">Belongs to the UPF0056 (MarC) family.</text>
</comment>
<keyword evidence="5 7" id="KW-1133">Transmembrane helix</keyword>
<evidence type="ECO:0000256" key="1">
    <source>
        <dbReference type="ARBA" id="ARBA00004651"/>
    </source>
</evidence>
<protein>
    <recommendedName>
        <fullName evidence="7">UPF0056 membrane protein</fullName>
    </recommendedName>
</protein>
<dbReference type="InterPro" id="IPR002771">
    <property type="entry name" value="Multi_antbiot-R_MarC"/>
</dbReference>
<comment type="subcellular location">
    <subcellularLocation>
        <location evidence="1 7">Cell membrane</location>
        <topology evidence="1 7">Multi-pass membrane protein</topology>
    </subcellularLocation>
</comment>
<evidence type="ECO:0000313" key="9">
    <source>
        <dbReference type="Proteomes" id="UP000196531"/>
    </source>
</evidence>
<gene>
    <name evidence="8" type="ORF">A9Q84_03015</name>
</gene>
<feature type="transmembrane region" description="Helical" evidence="7">
    <location>
        <begin position="144"/>
        <end position="165"/>
    </location>
</feature>
<dbReference type="Pfam" id="PF01914">
    <property type="entry name" value="MarC"/>
    <property type="match status" value="1"/>
</dbReference>
<dbReference type="AlphaFoldDB" id="A0A1Y5FD44"/>
<feature type="transmembrane region" description="Helical" evidence="7">
    <location>
        <begin position="186"/>
        <end position="203"/>
    </location>
</feature>
<name>A0A1Y5FD44_9BACT</name>
<evidence type="ECO:0000256" key="2">
    <source>
        <dbReference type="ARBA" id="ARBA00009784"/>
    </source>
</evidence>
<evidence type="ECO:0000256" key="4">
    <source>
        <dbReference type="ARBA" id="ARBA00022692"/>
    </source>
</evidence>
<dbReference type="PANTHER" id="PTHR33508">
    <property type="entry name" value="UPF0056 MEMBRANE PROTEIN YHCE"/>
    <property type="match status" value="1"/>
</dbReference>
<feature type="transmembrane region" description="Helical" evidence="7">
    <location>
        <begin position="68"/>
        <end position="94"/>
    </location>
</feature>
<accession>A0A1Y5FD44</accession>
<sequence length="213" mass="22674">MELAFNDIIKFSITLISILNPIGIIPIFINITRNSSESQISKIAKSCSIAVVVTIIISLIIGQSVLEFFGISIASFTIGGGLLLSSMAFSMIQAQSSNAKINPEEITEMEDLREIGIVPLAIPLLSGPGAISTSIIHAKTFTTSYHWIGAVIAIVIIGFIIKLILTSSERIGQKIGTIGLNVMTRIMGIILLAISIEMIIGGIKDILPILKAG</sequence>